<feature type="compositionally biased region" description="Polar residues" evidence="2">
    <location>
        <begin position="125"/>
        <end position="136"/>
    </location>
</feature>
<feature type="non-terminal residue" evidence="5">
    <location>
        <position position="1"/>
    </location>
</feature>
<feature type="region of interest" description="Disordered" evidence="2">
    <location>
        <begin position="1"/>
        <end position="98"/>
    </location>
</feature>
<dbReference type="InterPro" id="IPR057720">
    <property type="entry name" value="RRM_YTH1"/>
</dbReference>
<feature type="compositionally biased region" description="Acidic residues" evidence="2">
    <location>
        <begin position="574"/>
        <end position="583"/>
    </location>
</feature>
<dbReference type="InterPro" id="IPR012677">
    <property type="entry name" value="Nucleotide-bd_a/b_plait_sf"/>
</dbReference>
<evidence type="ECO:0000313" key="6">
    <source>
        <dbReference type="Proteomes" id="UP001456524"/>
    </source>
</evidence>
<comment type="caution">
    <text evidence="5">The sequence shown here is derived from an EMBL/GenBank/DDBJ whole genome shotgun (WGS) entry which is preliminary data.</text>
</comment>
<dbReference type="InterPro" id="IPR045168">
    <property type="entry name" value="YTH_prot"/>
</dbReference>
<dbReference type="InterPro" id="IPR007275">
    <property type="entry name" value="YTH_domain"/>
</dbReference>
<dbReference type="PANTHER" id="PTHR12357:SF3">
    <property type="entry name" value="YTH DOMAIN-CONTAINING PROTEIN 1"/>
    <property type="match status" value="1"/>
</dbReference>
<feature type="region of interest" description="Disordered" evidence="2">
    <location>
        <begin position="574"/>
        <end position="594"/>
    </location>
</feature>
<protein>
    <submittedName>
        <fullName evidence="5">YT521-B-like domain-containing protein</fullName>
    </submittedName>
</protein>
<feature type="region of interest" description="Disordered" evidence="2">
    <location>
        <begin position="125"/>
        <end position="144"/>
    </location>
</feature>
<keyword evidence="1" id="KW-0694">RNA-binding</keyword>
<dbReference type="CDD" id="cd00590">
    <property type="entry name" value="RRM_SF"/>
    <property type="match status" value="1"/>
</dbReference>
<organism evidence="5 6">
    <name type="scientific">Phyllosticta citrichinensis</name>
    <dbReference type="NCBI Taxonomy" id="1130410"/>
    <lineage>
        <taxon>Eukaryota</taxon>
        <taxon>Fungi</taxon>
        <taxon>Dikarya</taxon>
        <taxon>Ascomycota</taxon>
        <taxon>Pezizomycotina</taxon>
        <taxon>Dothideomycetes</taxon>
        <taxon>Dothideomycetes incertae sedis</taxon>
        <taxon>Botryosphaeriales</taxon>
        <taxon>Phyllostictaceae</taxon>
        <taxon>Phyllosticta</taxon>
    </lineage>
</organism>
<feature type="compositionally biased region" description="Polar residues" evidence="2">
    <location>
        <begin position="49"/>
        <end position="73"/>
    </location>
</feature>
<sequence>FAQHWLPLPVTLERQMGDASNESGIPPSASPEDTTKEEAHRPAELGPENPTNETPSDPLPTANNPSLQAQYESSPPPNRPVESQRTSQHPVPYAYHAPPMHGQNLSAFNMGAVGGALPDYNSSMTGQGPLQPQHQAQRGFAGPSGSPIVYQYPHMPHYSGHAAMAYPSQASYGTGYAPTQYGPYPSYAPNPQRNIGPGHMQPYNPYLQSQQYMYYSTPYPAQAPMTQSPIAYGSQRMDGDSRRDSFHTASGPGAAGRDTSMMAGNFVNLGGNPMAQAMGGDYGPNASMPRTGPPRSGSDAGLGSLPRGPPRKPRQSGHALWVGNLPPGTTVTDLKDHFSRDATKDIESLFLISKSNCAFVNYRTEASCTAAMHRFHDSRFHGVRLVCRLRRSATPASGVPTGPSAMAQPRPPSSSPPQLAVPQPPSSISEGTEGEAPSVSVPEETPPTEEKPAKVHEKFFIVKSLTLQDLELSVRNGIWATQTHNEEALNKAYESAENVYLIFSANKSGEYFGYARMASPITDEGVELVSSANEAQAPEAVDTPKSIMTPATEWAPKGRIIDDSARGTIFWEADISDDEEESEKPERRRTDSPDTAAAAADAAKMAQSWGKPFKVEWISTNRLPFYRTRGLRNPWNANREVKIARDGTELETSVGKRLVQMFHRLGPATVGPPSAMPLMQMPSQTGGLQVRPF</sequence>
<evidence type="ECO:0000313" key="5">
    <source>
        <dbReference type="EMBL" id="KAK8177243.1"/>
    </source>
</evidence>
<dbReference type="Proteomes" id="UP001456524">
    <property type="component" value="Unassembled WGS sequence"/>
</dbReference>
<feature type="compositionally biased region" description="Basic and acidic residues" evidence="2">
    <location>
        <begin position="33"/>
        <end position="43"/>
    </location>
</feature>
<dbReference type="SUPFAM" id="SSF54928">
    <property type="entry name" value="RNA-binding domain, RBD"/>
    <property type="match status" value="1"/>
</dbReference>
<feature type="region of interest" description="Disordered" evidence="2">
    <location>
        <begin position="394"/>
        <end position="453"/>
    </location>
</feature>
<dbReference type="Pfam" id="PF25701">
    <property type="entry name" value="RRM_YTH1"/>
    <property type="match status" value="1"/>
</dbReference>
<dbReference type="PROSITE" id="PS50882">
    <property type="entry name" value="YTH"/>
    <property type="match status" value="1"/>
</dbReference>
<feature type="region of interest" description="Disordered" evidence="2">
    <location>
        <begin position="231"/>
        <end position="259"/>
    </location>
</feature>
<dbReference type="Pfam" id="PF04146">
    <property type="entry name" value="YTH"/>
    <property type="match status" value="1"/>
</dbReference>
<feature type="region of interest" description="Disordered" evidence="2">
    <location>
        <begin position="277"/>
        <end position="328"/>
    </location>
</feature>
<dbReference type="SMART" id="SM00360">
    <property type="entry name" value="RRM"/>
    <property type="match status" value="1"/>
</dbReference>
<dbReference type="EMBL" id="JBBWUH010000001">
    <property type="protein sequence ID" value="KAK8177243.1"/>
    <property type="molecule type" value="Genomic_DNA"/>
</dbReference>
<accession>A0ABR1Y5R5</accession>
<name>A0ABR1Y5R5_9PEZI</name>
<evidence type="ECO:0000259" key="3">
    <source>
        <dbReference type="PROSITE" id="PS50102"/>
    </source>
</evidence>
<dbReference type="Gene3D" id="3.10.590.10">
    <property type="entry name" value="ph1033 like domains"/>
    <property type="match status" value="1"/>
</dbReference>
<dbReference type="PROSITE" id="PS50102">
    <property type="entry name" value="RRM"/>
    <property type="match status" value="1"/>
</dbReference>
<keyword evidence="6" id="KW-1185">Reference proteome</keyword>
<evidence type="ECO:0000256" key="2">
    <source>
        <dbReference type="SAM" id="MobiDB-lite"/>
    </source>
</evidence>
<feature type="compositionally biased region" description="Basic and acidic residues" evidence="2">
    <location>
        <begin position="237"/>
        <end position="246"/>
    </location>
</feature>
<dbReference type="CDD" id="cd21134">
    <property type="entry name" value="YTH"/>
    <property type="match status" value="1"/>
</dbReference>
<evidence type="ECO:0000256" key="1">
    <source>
        <dbReference type="PROSITE-ProRule" id="PRU00176"/>
    </source>
</evidence>
<dbReference type="PANTHER" id="PTHR12357">
    <property type="entry name" value="YTH YT521-B HOMOLOGY DOMAIN-CONTAINING"/>
    <property type="match status" value="1"/>
</dbReference>
<reference evidence="5 6" key="1">
    <citation type="journal article" date="2022" name="G3 (Bethesda)">
        <title>Enemy or ally: a genomic approach to elucidate the lifestyle of Phyllosticta citrichinaensis.</title>
        <authorList>
            <person name="Buijs V.A."/>
            <person name="Groenewald J.Z."/>
            <person name="Haridas S."/>
            <person name="LaButti K.M."/>
            <person name="Lipzen A."/>
            <person name="Martin F.M."/>
            <person name="Barry K."/>
            <person name="Grigoriev I.V."/>
            <person name="Crous P.W."/>
            <person name="Seidl M.F."/>
        </authorList>
    </citation>
    <scope>NUCLEOTIDE SEQUENCE [LARGE SCALE GENOMIC DNA]</scope>
    <source>
        <strain evidence="5 6">CBS 129764</strain>
    </source>
</reference>
<dbReference type="InterPro" id="IPR000504">
    <property type="entry name" value="RRM_dom"/>
</dbReference>
<feature type="region of interest" description="Disordered" evidence="2">
    <location>
        <begin position="673"/>
        <end position="693"/>
    </location>
</feature>
<evidence type="ECO:0000259" key="4">
    <source>
        <dbReference type="PROSITE" id="PS50882"/>
    </source>
</evidence>
<proteinExistence type="predicted"/>
<gene>
    <name evidence="5" type="ORF">IWX90DRAFT_377518</name>
</gene>
<feature type="domain" description="RRM" evidence="3">
    <location>
        <begin position="318"/>
        <end position="392"/>
    </location>
</feature>
<dbReference type="InterPro" id="IPR035979">
    <property type="entry name" value="RBD_domain_sf"/>
</dbReference>
<dbReference type="Gene3D" id="3.30.70.330">
    <property type="match status" value="1"/>
</dbReference>
<feature type="domain" description="YTH" evidence="4">
    <location>
        <begin position="457"/>
        <end position="662"/>
    </location>
</feature>